<evidence type="ECO:0000256" key="1">
    <source>
        <dbReference type="SAM" id="MobiDB-lite"/>
    </source>
</evidence>
<accession>A0A9Q3GTJ5</accession>
<gene>
    <name evidence="2" type="ORF">O181_018467</name>
</gene>
<keyword evidence="3" id="KW-1185">Reference proteome</keyword>
<dbReference type="AlphaFoldDB" id="A0A9Q3GTJ5"/>
<feature type="region of interest" description="Disordered" evidence="1">
    <location>
        <begin position="1"/>
        <end position="81"/>
    </location>
</feature>
<dbReference type="EMBL" id="AVOT02005308">
    <property type="protein sequence ID" value="MBW0478752.1"/>
    <property type="molecule type" value="Genomic_DNA"/>
</dbReference>
<comment type="caution">
    <text evidence="2">The sequence shown here is derived from an EMBL/GenBank/DDBJ whole genome shotgun (WGS) entry which is preliminary data.</text>
</comment>
<organism evidence="2 3">
    <name type="scientific">Austropuccinia psidii MF-1</name>
    <dbReference type="NCBI Taxonomy" id="1389203"/>
    <lineage>
        <taxon>Eukaryota</taxon>
        <taxon>Fungi</taxon>
        <taxon>Dikarya</taxon>
        <taxon>Basidiomycota</taxon>
        <taxon>Pucciniomycotina</taxon>
        <taxon>Pucciniomycetes</taxon>
        <taxon>Pucciniales</taxon>
        <taxon>Sphaerophragmiaceae</taxon>
        <taxon>Austropuccinia</taxon>
    </lineage>
</organism>
<dbReference type="Proteomes" id="UP000765509">
    <property type="component" value="Unassembled WGS sequence"/>
</dbReference>
<feature type="compositionally biased region" description="Acidic residues" evidence="1">
    <location>
        <begin position="44"/>
        <end position="62"/>
    </location>
</feature>
<reference evidence="2" key="1">
    <citation type="submission" date="2021-03" db="EMBL/GenBank/DDBJ databases">
        <title>Draft genome sequence of rust myrtle Austropuccinia psidii MF-1, a brazilian biotype.</title>
        <authorList>
            <person name="Quecine M.C."/>
            <person name="Pachon D.M.R."/>
            <person name="Bonatelli M.L."/>
            <person name="Correr F.H."/>
            <person name="Franceschini L.M."/>
            <person name="Leite T.F."/>
            <person name="Margarido G.R.A."/>
            <person name="Almeida C.A."/>
            <person name="Ferrarezi J.A."/>
            <person name="Labate C.A."/>
        </authorList>
    </citation>
    <scope>NUCLEOTIDE SEQUENCE</scope>
    <source>
        <strain evidence="2">MF-1</strain>
    </source>
</reference>
<evidence type="ECO:0000313" key="2">
    <source>
        <dbReference type="EMBL" id="MBW0478752.1"/>
    </source>
</evidence>
<name>A0A9Q3GTJ5_9BASI</name>
<feature type="compositionally biased region" description="Polar residues" evidence="1">
    <location>
        <begin position="12"/>
        <end position="23"/>
    </location>
</feature>
<protein>
    <submittedName>
        <fullName evidence="2">Uncharacterized protein</fullName>
    </submittedName>
</protein>
<proteinExistence type="predicted"/>
<dbReference type="OrthoDB" id="3419692at2759"/>
<sequence length="165" mass="18429">MPVQHLPPARQIRSQARTQSVLTPTPREPLVGNLTSTFKGLSEDGGEEWEDSVEEKESDGDEVVAPAVGVSEGTGGPTIAQSNQSVSNKYYTSLFAIMKQMTKAMGNLQEASRPPAFKTSSMKAPELFYETKAFKLRISLQYFQLLFHNYQAHFSEDKNKVLYYT</sequence>
<evidence type="ECO:0000313" key="3">
    <source>
        <dbReference type="Proteomes" id="UP000765509"/>
    </source>
</evidence>